<name>A0ABP5L2R7_9MICC</name>
<dbReference type="Gene3D" id="1.10.357.10">
    <property type="entry name" value="Tetracycline Repressor, domain 2"/>
    <property type="match status" value="1"/>
</dbReference>
<evidence type="ECO:0000256" key="3">
    <source>
        <dbReference type="ARBA" id="ARBA00023125"/>
    </source>
</evidence>
<keyword evidence="2" id="KW-0805">Transcription regulation</keyword>
<protein>
    <submittedName>
        <fullName evidence="7">TetR family transcriptional regulator C-terminal domain-containing protein</fullName>
    </submittedName>
</protein>
<dbReference type="RefSeq" id="WP_116767325.1">
    <property type="nucleotide sequence ID" value="NZ_BAAAQB010000038.1"/>
</dbReference>
<keyword evidence="3 5" id="KW-0238">DNA-binding</keyword>
<gene>
    <name evidence="7" type="ORF">GCM10009825_29050</name>
</gene>
<dbReference type="InterPro" id="IPR009057">
    <property type="entry name" value="Homeodomain-like_sf"/>
</dbReference>
<dbReference type="Proteomes" id="UP001500102">
    <property type="component" value="Unassembled WGS sequence"/>
</dbReference>
<dbReference type="Pfam" id="PF13977">
    <property type="entry name" value="TetR_C_6"/>
    <property type="match status" value="1"/>
</dbReference>
<evidence type="ECO:0000256" key="5">
    <source>
        <dbReference type="PROSITE-ProRule" id="PRU00335"/>
    </source>
</evidence>
<evidence type="ECO:0000313" key="7">
    <source>
        <dbReference type="EMBL" id="GAA2140961.1"/>
    </source>
</evidence>
<organism evidence="7 8">
    <name type="scientific">Arthrobacter humicola</name>
    <dbReference type="NCBI Taxonomy" id="409291"/>
    <lineage>
        <taxon>Bacteria</taxon>
        <taxon>Bacillati</taxon>
        <taxon>Actinomycetota</taxon>
        <taxon>Actinomycetes</taxon>
        <taxon>Micrococcales</taxon>
        <taxon>Micrococcaceae</taxon>
        <taxon>Arthrobacter</taxon>
    </lineage>
</organism>
<accession>A0ABP5L2R7</accession>
<proteinExistence type="predicted"/>
<dbReference type="InterPro" id="IPR001647">
    <property type="entry name" value="HTH_TetR"/>
</dbReference>
<keyword evidence="8" id="KW-1185">Reference proteome</keyword>
<dbReference type="InterPro" id="IPR039538">
    <property type="entry name" value="BetI_C"/>
</dbReference>
<dbReference type="PROSITE" id="PS50977">
    <property type="entry name" value="HTH_TETR_2"/>
    <property type="match status" value="1"/>
</dbReference>
<dbReference type="EMBL" id="BAAAQB010000038">
    <property type="protein sequence ID" value="GAA2140961.1"/>
    <property type="molecule type" value="Genomic_DNA"/>
</dbReference>
<dbReference type="InterPro" id="IPR036271">
    <property type="entry name" value="Tet_transcr_reg_TetR-rel_C_sf"/>
</dbReference>
<sequence>MPKFVDAVIRRQEVVDAVFRIIATDGLERASLREVADEAQLAVGSVRHYFASSDELLSHAFAIVVDRILGRLAAADARVGELPPGSAEHHNAVAALLDEFLPLDEERAVDACVWMAFKNAARTRPFLAAEADRSHRAVAAIVGGLILGLAAGANGRDSDDAAAGMDQQVLVTEAELLLAVLDGLTMHALLQPEWMTARMCKDVLEAHLEGLSRRMADRAPAVNVH</sequence>
<dbReference type="SUPFAM" id="SSF46689">
    <property type="entry name" value="Homeodomain-like"/>
    <property type="match status" value="1"/>
</dbReference>
<dbReference type="SUPFAM" id="SSF48498">
    <property type="entry name" value="Tetracyclin repressor-like, C-terminal domain"/>
    <property type="match status" value="1"/>
</dbReference>
<dbReference type="PANTHER" id="PTHR30055:SF231">
    <property type="entry name" value="TRANSCRIPTIONAL REGULATORY PROTEIN (PROBABLY DEOR-FAMILY)-RELATED"/>
    <property type="match status" value="1"/>
</dbReference>
<evidence type="ECO:0000259" key="6">
    <source>
        <dbReference type="PROSITE" id="PS50977"/>
    </source>
</evidence>
<dbReference type="PANTHER" id="PTHR30055">
    <property type="entry name" value="HTH-TYPE TRANSCRIPTIONAL REGULATOR RUTR"/>
    <property type="match status" value="1"/>
</dbReference>
<comment type="caution">
    <text evidence="7">The sequence shown here is derived from an EMBL/GenBank/DDBJ whole genome shotgun (WGS) entry which is preliminary data.</text>
</comment>
<evidence type="ECO:0000313" key="8">
    <source>
        <dbReference type="Proteomes" id="UP001500102"/>
    </source>
</evidence>
<keyword evidence="4" id="KW-0804">Transcription</keyword>
<reference evidence="8" key="1">
    <citation type="journal article" date="2019" name="Int. J. Syst. Evol. Microbiol.">
        <title>The Global Catalogue of Microorganisms (GCM) 10K type strain sequencing project: providing services to taxonomists for standard genome sequencing and annotation.</title>
        <authorList>
            <consortium name="The Broad Institute Genomics Platform"/>
            <consortium name="The Broad Institute Genome Sequencing Center for Infectious Disease"/>
            <person name="Wu L."/>
            <person name="Ma J."/>
        </authorList>
    </citation>
    <scope>NUCLEOTIDE SEQUENCE [LARGE SCALE GENOMIC DNA]</scope>
    <source>
        <strain evidence="8">JCM 15921</strain>
    </source>
</reference>
<feature type="DNA-binding region" description="H-T-H motif" evidence="5">
    <location>
        <begin position="31"/>
        <end position="50"/>
    </location>
</feature>
<dbReference type="InterPro" id="IPR050109">
    <property type="entry name" value="HTH-type_TetR-like_transc_reg"/>
</dbReference>
<evidence type="ECO:0000256" key="2">
    <source>
        <dbReference type="ARBA" id="ARBA00023015"/>
    </source>
</evidence>
<keyword evidence="1" id="KW-0678">Repressor</keyword>
<evidence type="ECO:0000256" key="4">
    <source>
        <dbReference type="ARBA" id="ARBA00023163"/>
    </source>
</evidence>
<evidence type="ECO:0000256" key="1">
    <source>
        <dbReference type="ARBA" id="ARBA00022491"/>
    </source>
</evidence>
<dbReference type="Pfam" id="PF00440">
    <property type="entry name" value="TetR_N"/>
    <property type="match status" value="1"/>
</dbReference>
<feature type="domain" description="HTH tetR-type" evidence="6">
    <location>
        <begin position="8"/>
        <end position="68"/>
    </location>
</feature>